<dbReference type="InterPro" id="IPR011333">
    <property type="entry name" value="SKP1/BTB/POZ_sf"/>
</dbReference>
<proteinExistence type="predicted"/>
<dbReference type="InterPro" id="IPR000210">
    <property type="entry name" value="BTB/POZ_dom"/>
</dbReference>
<sequence>MEQPKREPMEPEVDLRRSATPIKREESPIDVDEFACGNKDEPIIIDSDSDADEVDAQMDEDDEAAQDELIEDVGEDSESVEFVDMEQRDRSVAAEEEGIASAETLSEAALDLPAKEQSREPSQDSSREASKEPSQSPVQAGPSTHSQKSTPVEAEDPDVLGVPKVGGVATNDTSTGSGRNSPSPEKDEDLLQEPVDPFSAPAEEQPREQTPAPRTPPPEEDREATPRPQVSASPASLPSSPEPEEPVDELFSRFIDFAKSKKVESAPPASQQQRTPASTKKRAFASLDASVPSGSQPAAKPAPRRREFTRIPATQPAATGAAGKLSFASQPGGARPQSISSDEEAVRQLKRAKTSASPLVQRKQSQAPRAPSQGSQLRARRATKHEDHWHIDGSVVLQFGGVVFRLHRSRLAQQSPFLAELFKDRDGKEHTHEVFGERTIRARLQGTMDEQPLYVVEGVAPDDFAKLLDALDNAINYVFTPPAFPDLAALLRASVSLSFHSLATFATRTLETMWPASLPDLEVHPHAEHAEETIVLARTCGLPSLLKRAFYELLREPSLGQSVEEEFLLDGAAAERARKKVLPADLARLIKTRVELVAQWARAAALPPDELLFPCAQKGSCASNTAEGWRRWREAVAGSELYVECMHDPVTGLARLCAIDWRAHGFCEGCVKAWRLGWRKQREKVWENLDLWLELPPKEEDEAL</sequence>
<accession>A0A9P3G9P4</accession>
<dbReference type="PROSITE" id="PS50097">
    <property type="entry name" value="BTB"/>
    <property type="match status" value="1"/>
</dbReference>
<comment type="caution">
    <text evidence="3">The sequence shown here is derived from an EMBL/GenBank/DDBJ whole genome shotgun (WGS) entry which is preliminary data.</text>
</comment>
<evidence type="ECO:0000313" key="3">
    <source>
        <dbReference type="EMBL" id="GJE90617.1"/>
    </source>
</evidence>
<dbReference type="Gene3D" id="3.30.710.10">
    <property type="entry name" value="Potassium Channel Kv1.1, Chain A"/>
    <property type="match status" value="1"/>
</dbReference>
<feature type="compositionally biased region" description="Polar residues" evidence="1">
    <location>
        <begin position="268"/>
        <end position="278"/>
    </location>
</feature>
<feature type="compositionally biased region" description="Basic and acidic residues" evidence="1">
    <location>
        <begin position="1"/>
        <end position="27"/>
    </location>
</feature>
<protein>
    <recommendedName>
        <fullName evidence="2">BTB domain-containing protein</fullName>
    </recommendedName>
</protein>
<keyword evidence="4" id="KW-1185">Reference proteome</keyword>
<feature type="compositionally biased region" description="Polar residues" evidence="1">
    <location>
        <begin position="170"/>
        <end position="183"/>
    </location>
</feature>
<feature type="compositionally biased region" description="Low complexity" evidence="1">
    <location>
        <begin position="312"/>
        <end position="323"/>
    </location>
</feature>
<organism evidence="3 4">
    <name type="scientific">Phanerochaete sordida</name>
    <dbReference type="NCBI Taxonomy" id="48140"/>
    <lineage>
        <taxon>Eukaryota</taxon>
        <taxon>Fungi</taxon>
        <taxon>Dikarya</taxon>
        <taxon>Basidiomycota</taxon>
        <taxon>Agaricomycotina</taxon>
        <taxon>Agaricomycetes</taxon>
        <taxon>Polyporales</taxon>
        <taxon>Phanerochaetaceae</taxon>
        <taxon>Phanerochaete</taxon>
    </lineage>
</organism>
<feature type="domain" description="BTB" evidence="2">
    <location>
        <begin position="393"/>
        <end position="471"/>
    </location>
</feature>
<dbReference type="AlphaFoldDB" id="A0A9P3G9P4"/>
<dbReference type="CDD" id="cd18186">
    <property type="entry name" value="BTB_POZ_ZBTB_KLHL-like"/>
    <property type="match status" value="1"/>
</dbReference>
<reference evidence="3 4" key="1">
    <citation type="submission" date="2021-08" db="EMBL/GenBank/DDBJ databases">
        <title>Draft Genome Sequence of Phanerochaete sordida strain YK-624.</title>
        <authorList>
            <person name="Mori T."/>
            <person name="Dohra H."/>
            <person name="Suzuki T."/>
            <person name="Kawagishi H."/>
            <person name="Hirai H."/>
        </authorList>
    </citation>
    <scope>NUCLEOTIDE SEQUENCE [LARGE SCALE GENOMIC DNA]</scope>
    <source>
        <strain evidence="3 4">YK-624</strain>
    </source>
</reference>
<feature type="compositionally biased region" description="Basic and acidic residues" evidence="1">
    <location>
        <begin position="113"/>
        <end position="131"/>
    </location>
</feature>
<gene>
    <name evidence="3" type="ORF">PsYK624_067610</name>
</gene>
<name>A0A9P3G9P4_9APHY</name>
<feature type="region of interest" description="Disordered" evidence="1">
    <location>
        <begin position="1"/>
        <end position="385"/>
    </location>
</feature>
<dbReference type="OrthoDB" id="2746456at2759"/>
<evidence type="ECO:0000256" key="1">
    <source>
        <dbReference type="SAM" id="MobiDB-lite"/>
    </source>
</evidence>
<feature type="compositionally biased region" description="Acidic residues" evidence="1">
    <location>
        <begin position="47"/>
        <end position="84"/>
    </location>
</feature>
<evidence type="ECO:0000313" key="4">
    <source>
        <dbReference type="Proteomes" id="UP000703269"/>
    </source>
</evidence>
<dbReference type="EMBL" id="BPQB01000017">
    <property type="protein sequence ID" value="GJE90617.1"/>
    <property type="molecule type" value="Genomic_DNA"/>
</dbReference>
<feature type="compositionally biased region" description="Polar residues" evidence="1">
    <location>
        <begin position="132"/>
        <end position="150"/>
    </location>
</feature>
<feature type="compositionally biased region" description="Polar residues" evidence="1">
    <location>
        <begin position="354"/>
        <end position="376"/>
    </location>
</feature>
<dbReference type="Proteomes" id="UP000703269">
    <property type="component" value="Unassembled WGS sequence"/>
</dbReference>
<evidence type="ECO:0000259" key="2">
    <source>
        <dbReference type="PROSITE" id="PS50097"/>
    </source>
</evidence>